<feature type="transmembrane region" description="Helical" evidence="6">
    <location>
        <begin position="502"/>
        <end position="524"/>
    </location>
</feature>
<feature type="transmembrane region" description="Helical" evidence="6">
    <location>
        <begin position="545"/>
        <end position="570"/>
    </location>
</feature>
<evidence type="ECO:0000256" key="5">
    <source>
        <dbReference type="ARBA" id="ARBA00023136"/>
    </source>
</evidence>
<evidence type="ECO:0000313" key="10">
    <source>
        <dbReference type="Proteomes" id="UP000683360"/>
    </source>
</evidence>
<evidence type="ECO:0000313" key="9">
    <source>
        <dbReference type="EMBL" id="CAG2219066.1"/>
    </source>
</evidence>
<keyword evidence="10" id="KW-1185">Reference proteome</keyword>
<feature type="transmembrane region" description="Helical" evidence="6">
    <location>
        <begin position="414"/>
        <end position="437"/>
    </location>
</feature>
<dbReference type="EMBL" id="CAJPWZ010001622">
    <property type="protein sequence ID" value="CAG2219066.1"/>
    <property type="molecule type" value="Genomic_DNA"/>
</dbReference>
<dbReference type="GO" id="GO:0005886">
    <property type="term" value="C:plasma membrane"/>
    <property type="evidence" value="ECO:0007669"/>
    <property type="project" value="UniProtKB-SubCell"/>
</dbReference>
<evidence type="ECO:0000256" key="6">
    <source>
        <dbReference type="SAM" id="Phobius"/>
    </source>
</evidence>
<comment type="caution">
    <text evidence="9">The sequence shown here is derived from an EMBL/GenBank/DDBJ whole genome shotgun (WGS) entry which is preliminary data.</text>
</comment>
<reference evidence="9" key="1">
    <citation type="submission" date="2021-03" db="EMBL/GenBank/DDBJ databases">
        <authorList>
            <person name="Bekaert M."/>
        </authorList>
    </citation>
    <scope>NUCLEOTIDE SEQUENCE</scope>
</reference>
<keyword evidence="4 6" id="KW-1133">Transmembrane helix</keyword>
<accession>A0A8S3SM33</accession>
<keyword evidence="5 6" id="KW-0472">Membrane</keyword>
<feature type="chain" id="PRO_5035879039" description="G-protein coupled receptors family 1 profile domain-containing protein" evidence="7">
    <location>
        <begin position="18"/>
        <end position="631"/>
    </location>
</feature>
<dbReference type="PANTHER" id="PTHR22750">
    <property type="entry name" value="G-PROTEIN COUPLED RECEPTOR"/>
    <property type="match status" value="1"/>
</dbReference>
<evidence type="ECO:0000256" key="1">
    <source>
        <dbReference type="ARBA" id="ARBA00004651"/>
    </source>
</evidence>
<dbReference type="AlphaFoldDB" id="A0A8S3SM33"/>
<gene>
    <name evidence="9" type="ORF">MEDL_32636</name>
</gene>
<evidence type="ECO:0000256" key="2">
    <source>
        <dbReference type="ARBA" id="ARBA00022475"/>
    </source>
</evidence>
<feature type="transmembrane region" description="Helical" evidence="6">
    <location>
        <begin position="449"/>
        <end position="469"/>
    </location>
</feature>
<comment type="subcellular location">
    <subcellularLocation>
        <location evidence="1">Cell membrane</location>
        <topology evidence="1">Multi-pass membrane protein</topology>
    </subcellularLocation>
</comment>
<feature type="transmembrane region" description="Helical" evidence="6">
    <location>
        <begin position="391"/>
        <end position="408"/>
    </location>
</feature>
<dbReference type="SUPFAM" id="SSF81321">
    <property type="entry name" value="Family A G protein-coupled receptor-like"/>
    <property type="match status" value="1"/>
</dbReference>
<evidence type="ECO:0000256" key="3">
    <source>
        <dbReference type="ARBA" id="ARBA00022692"/>
    </source>
</evidence>
<keyword evidence="3 6" id="KW-0812">Transmembrane</keyword>
<sequence length="631" mass="72909">MALKLTIIFMIIIIVKGFSGAENQTCSDREDMNLTCTDFPTELSTDGAANREVCEITNLNEVVAPSAQADVYPLNTGSSSYFVRFDDSSMFSISLIKNCSRLRTEIMNILVFHLVSASTIQEILNYCPNGTFILKLFCDPSVVYNVTLVTKPSISYFSGVDLYFTDEFYYCTKWFNDFILRHNRKINNVDASIFLTNVTSCWEKMSLINQQNIVFTFLEANIDKRKQLLPAFMGIWKYNYFTYKFVFLYSKLEYCTDKFTRFIHKSGYKWSDDEYSMTGLSVQTILKYIDNNICLKMHYKCREDTYYVSEEFIQGEHISTLMMTLAAGITVVNVFVISIFLKIENRSASTILLSCLAVSDTLTALLRSLPNFIVYQLFYDYIGFIRHTPRLYLIGYSFSILFNLAIEMSNGFHLLSVFITTLLCMQKSVALLFPFWSSSHLDIASSLKGFWFVLILTLLLYLPISYFQIYTFNDVNGSCCKDQKKLIDIFDFYRYFYLTSNIITLFALSVVLACSVYITCKLTCMRKNLPWTDNFAIRRRNIKSAITVLLISVIFIFSESMYILSIILYVQWDSDSGEALSELYFDVRQYSDISLLIGFSLNFVVYLVMSEQLRKRISIGARGILERIKCC</sequence>
<dbReference type="PROSITE" id="PS50262">
    <property type="entry name" value="G_PROTEIN_RECEP_F1_2"/>
    <property type="match status" value="1"/>
</dbReference>
<keyword evidence="2" id="KW-1003">Cell membrane</keyword>
<feature type="transmembrane region" description="Helical" evidence="6">
    <location>
        <begin position="590"/>
        <end position="609"/>
    </location>
</feature>
<name>A0A8S3SM33_MYTED</name>
<dbReference type="Gene3D" id="1.20.1070.10">
    <property type="entry name" value="Rhodopsin 7-helix transmembrane proteins"/>
    <property type="match status" value="1"/>
</dbReference>
<feature type="transmembrane region" description="Helical" evidence="6">
    <location>
        <begin position="321"/>
        <end position="341"/>
    </location>
</feature>
<feature type="signal peptide" evidence="7">
    <location>
        <begin position="1"/>
        <end position="17"/>
    </location>
</feature>
<evidence type="ECO:0000256" key="7">
    <source>
        <dbReference type="SAM" id="SignalP"/>
    </source>
</evidence>
<dbReference type="InterPro" id="IPR017452">
    <property type="entry name" value="GPCR_Rhodpsn_7TM"/>
</dbReference>
<keyword evidence="7" id="KW-0732">Signal</keyword>
<organism evidence="9 10">
    <name type="scientific">Mytilus edulis</name>
    <name type="common">Blue mussel</name>
    <dbReference type="NCBI Taxonomy" id="6550"/>
    <lineage>
        <taxon>Eukaryota</taxon>
        <taxon>Metazoa</taxon>
        <taxon>Spiralia</taxon>
        <taxon>Lophotrochozoa</taxon>
        <taxon>Mollusca</taxon>
        <taxon>Bivalvia</taxon>
        <taxon>Autobranchia</taxon>
        <taxon>Pteriomorphia</taxon>
        <taxon>Mytilida</taxon>
        <taxon>Mytiloidea</taxon>
        <taxon>Mytilidae</taxon>
        <taxon>Mytilinae</taxon>
        <taxon>Mytilus</taxon>
    </lineage>
</organism>
<feature type="domain" description="G-protein coupled receptors family 1 profile" evidence="8">
    <location>
        <begin position="332"/>
        <end position="606"/>
    </location>
</feature>
<evidence type="ECO:0000259" key="8">
    <source>
        <dbReference type="PROSITE" id="PS50262"/>
    </source>
</evidence>
<dbReference type="OrthoDB" id="6113011at2759"/>
<proteinExistence type="predicted"/>
<dbReference type="Proteomes" id="UP000683360">
    <property type="component" value="Unassembled WGS sequence"/>
</dbReference>
<protein>
    <recommendedName>
        <fullName evidence="8">G-protein coupled receptors family 1 profile domain-containing protein</fullName>
    </recommendedName>
</protein>
<evidence type="ECO:0000256" key="4">
    <source>
        <dbReference type="ARBA" id="ARBA00022989"/>
    </source>
</evidence>